<dbReference type="RefSeq" id="WP_014650457.1">
    <property type="nucleotide sequence ID" value="NC_017672.3"/>
</dbReference>
<organism evidence="3">
    <name type="scientific">Paenibacillus mucilaginosus K02</name>
    <dbReference type="NCBI Taxonomy" id="997761"/>
    <lineage>
        <taxon>Bacteria</taxon>
        <taxon>Bacillati</taxon>
        <taxon>Bacillota</taxon>
        <taxon>Bacilli</taxon>
        <taxon>Bacillales</taxon>
        <taxon>Paenibacillaceae</taxon>
        <taxon>Paenibacillus</taxon>
    </lineage>
</organism>
<sequence length="247" mass="26504">MMKRIAVLAALSAVLLAGSVSAAPSVEKPDGGTKGTPAGHVNQAGFVDDDADDDAPGAQGRHKAKAEEPKPPKIETNAPAVDLTAPGVQWLDQLKPVQPGDTAALGDGYCACTMVTVKLKRISVRGNNESGTDEWRFRVKLGSQTFYYPSSTGQYNISSSATYPHDIYLDYVLHDSKYYLTDGQTVGMIFDVEARELDTFSDDVSRASGALGITIPTSGTWYSITAQNDTPVLFQFEISTRPASKYD</sequence>
<dbReference type="PATRIC" id="fig|997761.3.peg.2414"/>
<evidence type="ECO:0000256" key="2">
    <source>
        <dbReference type="SAM" id="SignalP"/>
    </source>
</evidence>
<dbReference type="EMBL" id="CP003422">
    <property type="protein sequence ID" value="AFH61509.1"/>
    <property type="molecule type" value="Genomic_DNA"/>
</dbReference>
<evidence type="ECO:0000256" key="1">
    <source>
        <dbReference type="SAM" id="MobiDB-lite"/>
    </source>
</evidence>
<feature type="region of interest" description="Disordered" evidence="1">
    <location>
        <begin position="23"/>
        <end position="78"/>
    </location>
</feature>
<keyword evidence="2" id="KW-0732">Signal</keyword>
<evidence type="ECO:0000313" key="3">
    <source>
        <dbReference type="EMBL" id="AFH61509.1"/>
    </source>
</evidence>
<dbReference type="HOGENOM" id="CLU_1123667_0_0_9"/>
<name>I0BGL2_9BACL</name>
<dbReference type="KEGG" id="pmw:B2K_12385"/>
<proteinExistence type="predicted"/>
<feature type="signal peptide" evidence="2">
    <location>
        <begin position="1"/>
        <end position="22"/>
    </location>
</feature>
<gene>
    <name evidence="3" type="ORF">B2K_12385</name>
</gene>
<dbReference type="AlphaFoldDB" id="I0BGL2"/>
<dbReference type="Proteomes" id="UP000007392">
    <property type="component" value="Chromosome"/>
</dbReference>
<protein>
    <submittedName>
        <fullName evidence="3">Uncharacterized protein</fullName>
    </submittedName>
</protein>
<accession>I0BGL2</accession>
<feature type="chain" id="PRO_5003624706" evidence="2">
    <location>
        <begin position="23"/>
        <end position="247"/>
    </location>
</feature>
<reference evidence="3" key="1">
    <citation type="submission" date="2013-06" db="EMBL/GenBank/DDBJ databases">
        <title>Complete genome sequence of Paenibacillus mucilaginosus K02.</title>
        <authorList>
            <person name="Xiao B."/>
            <person name="Sun L."/>
            <person name="Xiao L."/>
            <person name="Lian B."/>
        </authorList>
    </citation>
    <scope>NUCLEOTIDE SEQUENCE [LARGE SCALE GENOMIC DNA]</scope>
    <source>
        <strain evidence="3">K02</strain>
    </source>
</reference>